<accession>A0AAP5IEX8</accession>
<feature type="chain" id="PRO_5043023561" evidence="1">
    <location>
        <begin position="22"/>
        <end position="219"/>
    </location>
</feature>
<gene>
    <name evidence="2" type="ORF">G7B40_030585</name>
</gene>
<evidence type="ECO:0000313" key="3">
    <source>
        <dbReference type="Proteomes" id="UP000667802"/>
    </source>
</evidence>
<dbReference type="EMBL" id="JAALHA020000020">
    <property type="protein sequence ID" value="MDR9898872.1"/>
    <property type="molecule type" value="Genomic_DNA"/>
</dbReference>
<feature type="signal peptide" evidence="1">
    <location>
        <begin position="1"/>
        <end position="21"/>
    </location>
</feature>
<evidence type="ECO:0000256" key="1">
    <source>
        <dbReference type="SAM" id="SignalP"/>
    </source>
</evidence>
<protein>
    <submittedName>
        <fullName evidence="2">Conjugal transfer protein TrbI</fullName>
    </submittedName>
</protein>
<dbReference type="AlphaFoldDB" id="A0AAP5IEX8"/>
<evidence type="ECO:0000313" key="2">
    <source>
        <dbReference type="EMBL" id="MDR9898872.1"/>
    </source>
</evidence>
<organism evidence="2 3">
    <name type="scientific">Aetokthonos hydrillicola Thurmond2011</name>
    <dbReference type="NCBI Taxonomy" id="2712845"/>
    <lineage>
        <taxon>Bacteria</taxon>
        <taxon>Bacillati</taxon>
        <taxon>Cyanobacteriota</taxon>
        <taxon>Cyanophyceae</taxon>
        <taxon>Nostocales</taxon>
        <taxon>Hapalosiphonaceae</taxon>
        <taxon>Aetokthonos</taxon>
    </lineage>
</organism>
<dbReference type="Proteomes" id="UP000667802">
    <property type="component" value="Unassembled WGS sequence"/>
</dbReference>
<dbReference type="InterPro" id="IPR042217">
    <property type="entry name" value="T4SS_VirB10/TrbI"/>
</dbReference>
<keyword evidence="1" id="KW-0732">Signal</keyword>
<sequence length="219" mass="23001">MTWKSGTAALLAISLTTGAIAPMVTAAPASAQLFRSQRRDLSIPAGVTFPVSYDKDKIVVSPDEQTPLTLRIAKNIIDRDGNVLIPEGSELVGQIESASRDSKKGARFVAREIVFPDGSRQEIDASSGIVTRTEKISKGNDSSKILQDAAIGAGAASLIGLIAKNRIRLLDPILGAGAGAGASVLLRRKKVEVIVIKPNDGDLDVKLRSSLLLSTAVGY</sequence>
<dbReference type="RefSeq" id="WP_208345683.1">
    <property type="nucleotide sequence ID" value="NZ_CAWQFN010000713.1"/>
</dbReference>
<reference evidence="3" key="1">
    <citation type="journal article" date="2021" name="Science">
        <title>Hunting the eagle killer: A cyanobacterial neurotoxin causes vacuolar myelinopathy.</title>
        <authorList>
            <person name="Breinlinger S."/>
            <person name="Phillips T.J."/>
            <person name="Haram B.N."/>
            <person name="Mares J."/>
            <person name="Martinez Yerena J.A."/>
            <person name="Hrouzek P."/>
            <person name="Sobotka R."/>
            <person name="Henderson W.M."/>
            <person name="Schmieder P."/>
            <person name="Williams S.M."/>
            <person name="Lauderdale J.D."/>
            <person name="Wilde H.D."/>
            <person name="Gerrin W."/>
            <person name="Kust A."/>
            <person name="Washington J.W."/>
            <person name="Wagner C."/>
            <person name="Geier B."/>
            <person name="Liebeke M."/>
            <person name="Enke H."/>
            <person name="Niedermeyer T.H.J."/>
            <person name="Wilde S.B."/>
        </authorList>
    </citation>
    <scope>NUCLEOTIDE SEQUENCE [LARGE SCALE GENOMIC DNA]</scope>
    <source>
        <strain evidence="3">Thurmond2011</strain>
    </source>
</reference>
<comment type="caution">
    <text evidence="2">The sequence shown here is derived from an EMBL/GenBank/DDBJ whole genome shotgun (WGS) entry which is preliminary data.</text>
</comment>
<name>A0AAP5IEX8_9CYAN</name>
<dbReference type="Gene3D" id="2.40.128.260">
    <property type="entry name" value="Type IV secretion system, VirB10/TraB/TrbI"/>
    <property type="match status" value="1"/>
</dbReference>
<keyword evidence="3" id="KW-1185">Reference proteome</keyword>
<proteinExistence type="predicted"/>